<dbReference type="PANTHER" id="PTHR43692:SF1">
    <property type="entry name" value="UDP-N-ACETYLMURAMOYLALANINE--D-GLUTAMATE LIGASE"/>
    <property type="match status" value="1"/>
</dbReference>
<feature type="binding site" evidence="9">
    <location>
        <begin position="122"/>
        <end position="128"/>
    </location>
    <ligand>
        <name>ATP</name>
        <dbReference type="ChEBI" id="CHEBI:30616"/>
    </ligand>
</feature>
<dbReference type="PANTHER" id="PTHR43692">
    <property type="entry name" value="UDP-N-ACETYLMURAMOYLALANINE--D-GLUTAMATE LIGASE"/>
    <property type="match status" value="1"/>
</dbReference>
<comment type="function">
    <text evidence="9 10">Cell wall formation. Catalyzes the addition of glutamate to the nucleotide precursor UDP-N-acetylmuramoyl-L-alanine (UMA).</text>
</comment>
<evidence type="ECO:0000256" key="9">
    <source>
        <dbReference type="HAMAP-Rule" id="MF_00639"/>
    </source>
</evidence>
<evidence type="ECO:0000256" key="5">
    <source>
        <dbReference type="ARBA" id="ARBA00022618"/>
    </source>
</evidence>
<name>A0ABY7AKA1_9ALTE</name>
<accession>A0ABY7AKA1</accession>
<keyword evidence="7 9" id="KW-0067">ATP-binding</keyword>
<feature type="domain" description="Mur ligase central" evidence="12">
    <location>
        <begin position="120"/>
        <end position="288"/>
    </location>
</feature>
<keyword evidence="6 9" id="KW-0547">Nucleotide-binding</keyword>
<dbReference type="SUPFAM" id="SSF53244">
    <property type="entry name" value="MurD-like peptide ligases, peptide-binding domain"/>
    <property type="match status" value="1"/>
</dbReference>
<keyword evidence="9 10" id="KW-0961">Cell wall biogenesis/degradation</keyword>
<dbReference type="Pfam" id="PF08245">
    <property type="entry name" value="Mur_ligase_M"/>
    <property type="match status" value="1"/>
</dbReference>
<evidence type="ECO:0000256" key="6">
    <source>
        <dbReference type="ARBA" id="ARBA00022741"/>
    </source>
</evidence>
<dbReference type="InterPro" id="IPR018109">
    <property type="entry name" value="Folylpolyglutamate_synth_CS"/>
</dbReference>
<gene>
    <name evidence="9 13" type="primary">murD</name>
    <name evidence="13" type="ORF">OLW01_08245</name>
</gene>
<evidence type="ECO:0000256" key="10">
    <source>
        <dbReference type="RuleBase" id="RU003664"/>
    </source>
</evidence>
<dbReference type="InterPro" id="IPR036615">
    <property type="entry name" value="Mur_ligase_C_dom_sf"/>
</dbReference>
<dbReference type="RefSeq" id="WP_268073369.1">
    <property type="nucleotide sequence ID" value="NZ_CP109965.1"/>
</dbReference>
<dbReference type="InterPro" id="IPR005762">
    <property type="entry name" value="MurD"/>
</dbReference>
<dbReference type="InterPro" id="IPR013221">
    <property type="entry name" value="Mur_ligase_cen"/>
</dbReference>
<evidence type="ECO:0000256" key="7">
    <source>
        <dbReference type="ARBA" id="ARBA00022840"/>
    </source>
</evidence>
<dbReference type="EMBL" id="CP109965">
    <property type="protein sequence ID" value="WAJ69177.1"/>
    <property type="molecule type" value="Genomic_DNA"/>
</dbReference>
<evidence type="ECO:0000313" key="13">
    <source>
        <dbReference type="EMBL" id="WAJ69177.1"/>
    </source>
</evidence>
<dbReference type="InterPro" id="IPR036565">
    <property type="entry name" value="Mur-like_cat_sf"/>
</dbReference>
<dbReference type="GO" id="GO:0008764">
    <property type="term" value="F:UDP-N-acetylmuramoylalanine-D-glutamate ligase activity"/>
    <property type="evidence" value="ECO:0007669"/>
    <property type="project" value="UniProtKB-EC"/>
</dbReference>
<evidence type="ECO:0000259" key="11">
    <source>
        <dbReference type="Pfam" id="PF02875"/>
    </source>
</evidence>
<feature type="domain" description="Mur ligase C-terminal" evidence="11">
    <location>
        <begin position="311"/>
        <end position="431"/>
    </location>
</feature>
<keyword evidence="14" id="KW-1185">Reference proteome</keyword>
<evidence type="ECO:0000313" key="14">
    <source>
        <dbReference type="Proteomes" id="UP001163726"/>
    </source>
</evidence>
<dbReference type="PROSITE" id="PS01011">
    <property type="entry name" value="FOLYLPOLYGLU_SYNT_1"/>
    <property type="match status" value="1"/>
</dbReference>
<keyword evidence="3 9" id="KW-0963">Cytoplasm</keyword>
<sequence>MSKQTGGLAHQIAKNQATLIWGFGQEGQACHQYLTQTLKADNVWILTDEYQADLADYPNYIYAEQGLNRLSQGDFKLIIKSPGISLYRDELIQAKQNGSLVSSSTNLWFERYSNAKTIIVTGTKGKSTTASLLGHLMHSIGLDILVAGNLGLPLIAVEPARDYTILELSSYQLADLNAHTNAFILLNLFQEHVPWHKTAAQYYLDKTRPARNKNCDLLICNAESQLTQQYLIEPAKQQQAPLIATYFNQAQGFYCKNNTLFYYDEALRFKFNLKGEHNLKNLAACLTLLNEWQLNWRLALEKLANFNALAHRLEEHEYENGMIAVNDSISTTPDSTVCALNCYTDRPVYLILGGAEREQDYQSLLSQLPQFNIKQLALIGDTGKRIKQGLDISNPKIDKLPKYQFFDNLPQAMADILAKVQAGEVILLSPAAPSFGEFKNYQHRGECFIQLVNAAALA</sequence>
<keyword evidence="9 10" id="KW-0133">Cell shape</keyword>
<dbReference type="Gene3D" id="3.40.1190.10">
    <property type="entry name" value="Mur-like, catalytic domain"/>
    <property type="match status" value="1"/>
</dbReference>
<dbReference type="Pfam" id="PF02875">
    <property type="entry name" value="Mur_ligase_C"/>
    <property type="match status" value="1"/>
</dbReference>
<protein>
    <recommendedName>
        <fullName evidence="9 10">UDP-N-acetylmuramoylalanine--D-glutamate ligase</fullName>
        <ecNumber evidence="9 10">6.3.2.9</ecNumber>
    </recommendedName>
    <alternativeName>
        <fullName evidence="9">D-glutamic acid-adding enzyme</fullName>
    </alternativeName>
    <alternativeName>
        <fullName evidence="9">UDP-N-acetylmuramoyl-L-alanyl-D-glutamate synthetase</fullName>
    </alternativeName>
</protein>
<dbReference type="InterPro" id="IPR004101">
    <property type="entry name" value="Mur_ligase_C"/>
</dbReference>
<dbReference type="Proteomes" id="UP001163726">
    <property type="component" value="Chromosome"/>
</dbReference>
<comment type="similarity">
    <text evidence="9">Belongs to the MurCDEF family.</text>
</comment>
<keyword evidence="8 9" id="KW-0131">Cell cycle</keyword>
<reference evidence="13" key="1">
    <citation type="submission" date="2022-10" db="EMBL/GenBank/DDBJ databases">
        <title>Catenovulum adriacola sp. nov. isolated in the Harbour of Susak.</title>
        <authorList>
            <person name="Schoch T."/>
            <person name="Reich S.J."/>
            <person name="Stoeferle S."/>
            <person name="Flaiz M."/>
            <person name="Kazda M."/>
            <person name="Riedel C.U."/>
            <person name="Duerre P."/>
        </authorList>
    </citation>
    <scope>NUCLEOTIDE SEQUENCE</scope>
    <source>
        <strain evidence="13">TS8</strain>
    </source>
</reference>
<dbReference type="EC" id="6.3.2.9" evidence="9 10"/>
<comment type="pathway">
    <text evidence="2 9 10">Cell wall biogenesis; peptidoglycan biosynthesis.</text>
</comment>
<comment type="subcellular location">
    <subcellularLocation>
        <location evidence="1 9 10">Cytoplasm</location>
    </subcellularLocation>
</comment>
<comment type="catalytic activity">
    <reaction evidence="9 10">
        <text>UDP-N-acetyl-alpha-D-muramoyl-L-alanine + D-glutamate + ATP = UDP-N-acetyl-alpha-D-muramoyl-L-alanyl-D-glutamate + ADP + phosphate + H(+)</text>
        <dbReference type="Rhea" id="RHEA:16429"/>
        <dbReference type="ChEBI" id="CHEBI:15378"/>
        <dbReference type="ChEBI" id="CHEBI:29986"/>
        <dbReference type="ChEBI" id="CHEBI:30616"/>
        <dbReference type="ChEBI" id="CHEBI:43474"/>
        <dbReference type="ChEBI" id="CHEBI:83898"/>
        <dbReference type="ChEBI" id="CHEBI:83900"/>
        <dbReference type="ChEBI" id="CHEBI:456216"/>
        <dbReference type="EC" id="6.3.2.9"/>
    </reaction>
</comment>
<evidence type="ECO:0000256" key="4">
    <source>
        <dbReference type="ARBA" id="ARBA00022598"/>
    </source>
</evidence>
<dbReference type="SUPFAM" id="SSF53623">
    <property type="entry name" value="MurD-like peptide ligases, catalytic domain"/>
    <property type="match status" value="1"/>
</dbReference>
<organism evidence="13 14">
    <name type="scientific">Catenovulum adriaticum</name>
    <dbReference type="NCBI Taxonomy" id="2984846"/>
    <lineage>
        <taxon>Bacteria</taxon>
        <taxon>Pseudomonadati</taxon>
        <taxon>Pseudomonadota</taxon>
        <taxon>Gammaproteobacteria</taxon>
        <taxon>Alteromonadales</taxon>
        <taxon>Alteromonadaceae</taxon>
        <taxon>Catenovulum</taxon>
    </lineage>
</organism>
<evidence type="ECO:0000259" key="12">
    <source>
        <dbReference type="Pfam" id="PF08245"/>
    </source>
</evidence>
<evidence type="ECO:0000256" key="8">
    <source>
        <dbReference type="ARBA" id="ARBA00023306"/>
    </source>
</evidence>
<keyword evidence="4 9" id="KW-0436">Ligase</keyword>
<evidence type="ECO:0000256" key="2">
    <source>
        <dbReference type="ARBA" id="ARBA00004752"/>
    </source>
</evidence>
<dbReference type="Gene3D" id="3.90.190.20">
    <property type="entry name" value="Mur ligase, C-terminal domain"/>
    <property type="match status" value="1"/>
</dbReference>
<keyword evidence="5 9" id="KW-0132">Cell division</keyword>
<proteinExistence type="inferred from homology"/>
<dbReference type="Gene3D" id="3.40.50.720">
    <property type="entry name" value="NAD(P)-binding Rossmann-like Domain"/>
    <property type="match status" value="1"/>
</dbReference>
<keyword evidence="9 10" id="KW-0573">Peptidoglycan synthesis</keyword>
<dbReference type="NCBIfam" id="TIGR01087">
    <property type="entry name" value="murD"/>
    <property type="match status" value="1"/>
</dbReference>
<dbReference type="HAMAP" id="MF_00639">
    <property type="entry name" value="MurD"/>
    <property type="match status" value="1"/>
</dbReference>
<evidence type="ECO:0000256" key="1">
    <source>
        <dbReference type="ARBA" id="ARBA00004496"/>
    </source>
</evidence>
<evidence type="ECO:0000256" key="3">
    <source>
        <dbReference type="ARBA" id="ARBA00022490"/>
    </source>
</evidence>